<evidence type="ECO:0000256" key="1">
    <source>
        <dbReference type="PROSITE-ProRule" id="PRU00325"/>
    </source>
</evidence>
<dbReference type="Proteomes" id="UP001566132">
    <property type="component" value="Unassembled WGS sequence"/>
</dbReference>
<feature type="domain" description="SWIM-type" evidence="2">
    <location>
        <begin position="73"/>
        <end position="110"/>
    </location>
</feature>
<dbReference type="InterPro" id="IPR051703">
    <property type="entry name" value="NF-kappa-B_Signaling_Reg"/>
</dbReference>
<dbReference type="GO" id="GO:0006281">
    <property type="term" value="P:DNA repair"/>
    <property type="evidence" value="ECO:0007669"/>
    <property type="project" value="UniProtKB-ARBA"/>
</dbReference>
<dbReference type="PANTHER" id="PTHR46609:SF8">
    <property type="entry name" value="YQAJ VIRAL RECOMBINASE DOMAIN-CONTAINING PROTEIN"/>
    <property type="match status" value="1"/>
</dbReference>
<sequence length="511" mass="58858">MLSIIDVMKVSKGYVKPMRSGEELLRSGMIVSVGVKEKKNDVVHVQALVLRTSGVNSKHPAIIEMWIDVSKEYGSRLICDNERDFIKMCDCPAGAAAKCKHIIAVMLYLSRFVNLVKYLQTSWNLILMCNSYEYFAFIRVEESELEDLSCTDIEKQWGCLKAATLKEYEAKPLSEMCHVKGQRDIYVKTMLKVTKEMENRWRINLMKSCPNSEYSLFESSLRSGNGCVNYVDAELCEKAENIILLEKLLIYGSWKVINVLKKLTEQKLQTCSLESFEFYKKHVDVSLEQSIELINAQQGSVCWHKARKVRQTASKARAQYTYYFNKNPDWDKRYQEVFHSTFTGNEDTVRGLRCEALVKDLYSEILGCTILESGLFVRPELPWLSASLDGTIIDKKGNFIRNIEIKAPKEGTRLTATELIRMNAIVSLDENHNVKKNTQHYAQMQLGMLVSGIPECDYLVYSEFGDDLVMRRISFDENYILEICPCLIKVYFEKFLPRMVSEYGSNYNLNL</sequence>
<dbReference type="AlphaFoldDB" id="A0ABD1E679"/>
<dbReference type="InterPro" id="IPR011604">
    <property type="entry name" value="PDDEXK-like_dom_sf"/>
</dbReference>
<proteinExistence type="predicted"/>
<comment type="caution">
    <text evidence="3">The sequence shown here is derived from an EMBL/GenBank/DDBJ whole genome shotgun (WGS) entry which is preliminary data.</text>
</comment>
<keyword evidence="1" id="KW-0862">Zinc</keyword>
<accession>A0ABD1E679</accession>
<dbReference type="PANTHER" id="PTHR46609">
    <property type="entry name" value="EXONUCLEASE, PHAGE-TYPE/RECB, C-TERMINAL DOMAIN-CONTAINING PROTEIN"/>
    <property type="match status" value="1"/>
</dbReference>
<dbReference type="Gene3D" id="3.90.320.10">
    <property type="match status" value="1"/>
</dbReference>
<dbReference type="InterPro" id="IPR011335">
    <property type="entry name" value="Restrct_endonuc-II-like"/>
</dbReference>
<dbReference type="EMBL" id="JBDJPC010000014">
    <property type="protein sequence ID" value="KAL1488561.1"/>
    <property type="molecule type" value="Genomic_DNA"/>
</dbReference>
<evidence type="ECO:0000313" key="3">
    <source>
        <dbReference type="EMBL" id="KAL1488561.1"/>
    </source>
</evidence>
<gene>
    <name evidence="3" type="ORF">ABEB36_015024</name>
</gene>
<organism evidence="3 4">
    <name type="scientific">Hypothenemus hampei</name>
    <name type="common">Coffee berry borer</name>
    <dbReference type="NCBI Taxonomy" id="57062"/>
    <lineage>
        <taxon>Eukaryota</taxon>
        <taxon>Metazoa</taxon>
        <taxon>Ecdysozoa</taxon>
        <taxon>Arthropoda</taxon>
        <taxon>Hexapoda</taxon>
        <taxon>Insecta</taxon>
        <taxon>Pterygota</taxon>
        <taxon>Neoptera</taxon>
        <taxon>Endopterygota</taxon>
        <taxon>Coleoptera</taxon>
        <taxon>Polyphaga</taxon>
        <taxon>Cucujiformia</taxon>
        <taxon>Curculionidae</taxon>
        <taxon>Scolytinae</taxon>
        <taxon>Hypothenemus</taxon>
    </lineage>
</organism>
<name>A0ABD1E679_HYPHA</name>
<dbReference type="InterPro" id="IPR007527">
    <property type="entry name" value="Znf_SWIM"/>
</dbReference>
<dbReference type="Pfam" id="PF09588">
    <property type="entry name" value="YqaJ"/>
    <property type="match status" value="1"/>
</dbReference>
<dbReference type="SUPFAM" id="SSF52980">
    <property type="entry name" value="Restriction endonuclease-like"/>
    <property type="match status" value="1"/>
</dbReference>
<dbReference type="PROSITE" id="PS50966">
    <property type="entry name" value="ZF_SWIM"/>
    <property type="match status" value="1"/>
</dbReference>
<evidence type="ECO:0000259" key="2">
    <source>
        <dbReference type="PROSITE" id="PS50966"/>
    </source>
</evidence>
<dbReference type="InterPro" id="IPR019080">
    <property type="entry name" value="YqaJ_viral_recombinase"/>
</dbReference>
<keyword evidence="1" id="KW-0479">Metal-binding</keyword>
<dbReference type="GO" id="GO:0008270">
    <property type="term" value="F:zinc ion binding"/>
    <property type="evidence" value="ECO:0007669"/>
    <property type="project" value="UniProtKB-KW"/>
</dbReference>
<dbReference type="CDD" id="cd22343">
    <property type="entry name" value="PDDEXK_lambda_exonuclease-like"/>
    <property type="match status" value="1"/>
</dbReference>
<protein>
    <recommendedName>
        <fullName evidence="2">SWIM-type domain-containing protein</fullName>
    </recommendedName>
</protein>
<evidence type="ECO:0000313" key="4">
    <source>
        <dbReference type="Proteomes" id="UP001566132"/>
    </source>
</evidence>
<keyword evidence="1" id="KW-0863">Zinc-finger</keyword>
<keyword evidence="4" id="KW-1185">Reference proteome</keyword>
<reference evidence="3 4" key="1">
    <citation type="submission" date="2024-05" db="EMBL/GenBank/DDBJ databases">
        <title>Genetic variation in Jamaican populations of the coffee berry borer (Hypothenemus hampei).</title>
        <authorList>
            <person name="Errbii M."/>
            <person name="Myrie A."/>
        </authorList>
    </citation>
    <scope>NUCLEOTIDE SEQUENCE [LARGE SCALE GENOMIC DNA]</scope>
    <source>
        <strain evidence="3">JA-Hopewell-2020-01-JO</strain>
        <tissue evidence="3">Whole body</tissue>
    </source>
</reference>